<dbReference type="GO" id="GO:0005774">
    <property type="term" value="C:vacuolar membrane"/>
    <property type="evidence" value="ECO:0007669"/>
    <property type="project" value="TreeGrafter"/>
</dbReference>
<dbReference type="InterPro" id="IPR000744">
    <property type="entry name" value="NSF_attach"/>
</dbReference>
<dbReference type="GO" id="GO:0019905">
    <property type="term" value="F:syntaxin binding"/>
    <property type="evidence" value="ECO:0007669"/>
    <property type="project" value="TreeGrafter"/>
</dbReference>
<dbReference type="EMBL" id="CP093343">
    <property type="protein sequence ID" value="WOG84874.1"/>
    <property type="molecule type" value="Genomic_DNA"/>
</dbReference>
<evidence type="ECO:0000256" key="8">
    <source>
        <dbReference type="ARBA" id="ARBA00042485"/>
    </source>
</evidence>
<dbReference type="GO" id="GO:0031201">
    <property type="term" value="C:SNARE complex"/>
    <property type="evidence" value="ECO:0007669"/>
    <property type="project" value="TreeGrafter"/>
</dbReference>
<organism evidence="10 11">
    <name type="scientific">Daucus carota subsp. sativus</name>
    <name type="common">Carrot</name>
    <dbReference type="NCBI Taxonomy" id="79200"/>
    <lineage>
        <taxon>Eukaryota</taxon>
        <taxon>Viridiplantae</taxon>
        <taxon>Streptophyta</taxon>
        <taxon>Embryophyta</taxon>
        <taxon>Tracheophyta</taxon>
        <taxon>Spermatophyta</taxon>
        <taxon>Magnoliopsida</taxon>
        <taxon>eudicotyledons</taxon>
        <taxon>Gunneridae</taxon>
        <taxon>Pentapetalae</taxon>
        <taxon>asterids</taxon>
        <taxon>campanulids</taxon>
        <taxon>Apiales</taxon>
        <taxon>Apiaceae</taxon>
        <taxon>Apioideae</taxon>
        <taxon>Scandiceae</taxon>
        <taxon>Daucinae</taxon>
        <taxon>Daucus</taxon>
        <taxon>Daucus sect. Daucus</taxon>
    </lineage>
</organism>
<keyword evidence="5" id="KW-0653">Protein transport</keyword>
<evidence type="ECO:0000256" key="3">
    <source>
        <dbReference type="ARBA" id="ARBA00022448"/>
    </source>
</evidence>
<dbReference type="SUPFAM" id="SSF48452">
    <property type="entry name" value="TPR-like"/>
    <property type="match status" value="1"/>
</dbReference>
<evidence type="ECO:0000256" key="7">
    <source>
        <dbReference type="ARBA" id="ARBA00040047"/>
    </source>
</evidence>
<dbReference type="Gene3D" id="1.25.40.10">
    <property type="entry name" value="Tetratricopeptide repeat domain"/>
    <property type="match status" value="1"/>
</dbReference>
<comment type="subcellular location">
    <subcellularLocation>
        <location evidence="1">Membrane</location>
        <topology evidence="1">Peripheral membrane protein</topology>
    </subcellularLocation>
</comment>
<comment type="similarity">
    <text evidence="2">Belongs to the SNAP family.</text>
</comment>
<feature type="region of interest" description="Disordered" evidence="9">
    <location>
        <begin position="274"/>
        <end position="296"/>
    </location>
</feature>
<dbReference type="KEGG" id="dcr:108223420"/>
<evidence type="ECO:0000256" key="4">
    <source>
        <dbReference type="ARBA" id="ARBA00022892"/>
    </source>
</evidence>
<accession>A0AAF0W802</accession>
<keyword evidence="6" id="KW-0472">Membrane</keyword>
<dbReference type="GO" id="GO:0006886">
    <property type="term" value="P:intracellular protein transport"/>
    <property type="evidence" value="ECO:0007669"/>
    <property type="project" value="InterPro"/>
</dbReference>
<dbReference type="AlphaFoldDB" id="A0AAF0W802"/>
<evidence type="ECO:0000256" key="2">
    <source>
        <dbReference type="ARBA" id="ARBA00010050"/>
    </source>
</evidence>
<sequence>MASSDPDKLITKADKLTKLSMTRWSADWRGATSLYEQAALGFRLAKKYEKAKVAFEKASKGQEMLSSPWDAAKHMESAAALAKELGNWREVADFYRQASMLYSECGRAQPASDALAKGARALEEAAPDEAVTLYTEACDTLEEDGKEQMAFDLYRAATSVYIKLEKYLDAATFLIRWGVSADKCNATHSQCKAYLSAIIVYLYANDFDQAQKCYNDCSQIDAFLSSDQSRCAAKLLSAYTDGDVEEIKRVAQSSTISNLDHAIIRLARKLPTGDVSGLKSETGKEQEEPLDEDDLT</sequence>
<keyword evidence="4" id="KW-0931">ER-Golgi transport</keyword>
<evidence type="ECO:0000256" key="9">
    <source>
        <dbReference type="SAM" id="MobiDB-lite"/>
    </source>
</evidence>
<proteinExistence type="inferred from homology"/>
<reference evidence="10" key="1">
    <citation type="journal article" date="2016" name="Nat. Genet.">
        <title>A high-quality carrot genome assembly provides new insights into carotenoid accumulation and asterid genome evolution.</title>
        <authorList>
            <person name="Iorizzo M."/>
            <person name="Ellison S."/>
            <person name="Senalik D."/>
            <person name="Zeng P."/>
            <person name="Satapoomin P."/>
            <person name="Huang J."/>
            <person name="Bowman M."/>
            <person name="Iovene M."/>
            <person name="Sanseverino W."/>
            <person name="Cavagnaro P."/>
            <person name="Yildiz M."/>
            <person name="Macko-Podgorni A."/>
            <person name="Moranska E."/>
            <person name="Grzebelus E."/>
            <person name="Grzebelus D."/>
            <person name="Ashrafi H."/>
            <person name="Zheng Z."/>
            <person name="Cheng S."/>
            <person name="Spooner D."/>
            <person name="Van Deynze A."/>
            <person name="Simon P."/>
        </authorList>
    </citation>
    <scope>NUCLEOTIDE SEQUENCE</scope>
    <source>
        <tissue evidence="10">Leaf</tissue>
    </source>
</reference>
<dbReference type="Pfam" id="PF14938">
    <property type="entry name" value="SNAP"/>
    <property type="match status" value="1"/>
</dbReference>
<dbReference type="Proteomes" id="UP000077755">
    <property type="component" value="Chromosome 1"/>
</dbReference>
<dbReference type="GO" id="GO:0005483">
    <property type="term" value="F:soluble NSF attachment protein activity"/>
    <property type="evidence" value="ECO:0007669"/>
    <property type="project" value="TreeGrafter"/>
</dbReference>
<evidence type="ECO:0000256" key="5">
    <source>
        <dbReference type="ARBA" id="ARBA00022927"/>
    </source>
</evidence>
<evidence type="ECO:0000256" key="1">
    <source>
        <dbReference type="ARBA" id="ARBA00004170"/>
    </source>
</evidence>
<dbReference type="InterPro" id="IPR011990">
    <property type="entry name" value="TPR-like_helical_dom_sf"/>
</dbReference>
<evidence type="ECO:0000313" key="10">
    <source>
        <dbReference type="EMBL" id="WOG84874.1"/>
    </source>
</evidence>
<keyword evidence="11" id="KW-1185">Reference proteome</keyword>
<reference evidence="10" key="2">
    <citation type="submission" date="2022-03" db="EMBL/GenBank/DDBJ databases">
        <title>Draft title - Genomic analysis of global carrot germplasm unveils the trajectory of domestication and the origin of high carotenoid orange carrot.</title>
        <authorList>
            <person name="Iorizzo M."/>
            <person name="Ellison S."/>
            <person name="Senalik D."/>
            <person name="Macko-Podgorni A."/>
            <person name="Grzebelus D."/>
            <person name="Bostan H."/>
            <person name="Rolling W."/>
            <person name="Curaba J."/>
            <person name="Simon P."/>
        </authorList>
    </citation>
    <scope>NUCLEOTIDE SEQUENCE</scope>
    <source>
        <tissue evidence="10">Leaf</tissue>
    </source>
</reference>
<evidence type="ECO:0000313" key="11">
    <source>
        <dbReference type="Proteomes" id="UP000077755"/>
    </source>
</evidence>
<name>A0AAF0W802_DAUCS</name>
<dbReference type="FunFam" id="1.25.40.10:FF:000323">
    <property type="entry name" value="Gamma-soluble NSF attachment protein"/>
    <property type="match status" value="1"/>
</dbReference>
<gene>
    <name evidence="10" type="ORF">DCAR_0104059</name>
</gene>
<dbReference type="GO" id="GO:0016192">
    <property type="term" value="P:vesicle-mediated transport"/>
    <property type="evidence" value="ECO:0007669"/>
    <property type="project" value="UniProtKB-KW"/>
</dbReference>
<evidence type="ECO:0000256" key="6">
    <source>
        <dbReference type="ARBA" id="ARBA00023136"/>
    </source>
</evidence>
<protein>
    <recommendedName>
        <fullName evidence="7">Gamma-soluble NSF attachment protein</fullName>
    </recommendedName>
    <alternativeName>
        <fullName evidence="8">N-ethylmaleimide-sensitive factor attachment protein gamma</fullName>
    </alternativeName>
</protein>
<dbReference type="PANTHER" id="PTHR13768:SF2">
    <property type="entry name" value="GAMMA-SOLUBLE NSF ATTACHMENT PROTEIN"/>
    <property type="match status" value="1"/>
</dbReference>
<dbReference type="PANTHER" id="PTHR13768">
    <property type="entry name" value="SOLUBLE NSF ATTACHMENT PROTEIN SNAP"/>
    <property type="match status" value="1"/>
</dbReference>
<keyword evidence="3" id="KW-0813">Transport</keyword>